<keyword evidence="2" id="KW-1185">Reference proteome</keyword>
<dbReference type="SUPFAM" id="SSF56784">
    <property type="entry name" value="HAD-like"/>
    <property type="match status" value="1"/>
</dbReference>
<dbReference type="InterPro" id="IPR000150">
    <property type="entry name" value="Cof"/>
</dbReference>
<keyword evidence="1" id="KW-0378">Hydrolase</keyword>
<proteinExistence type="predicted"/>
<dbReference type="GO" id="GO:0016791">
    <property type="term" value="F:phosphatase activity"/>
    <property type="evidence" value="ECO:0007669"/>
    <property type="project" value="UniProtKB-ARBA"/>
</dbReference>
<dbReference type="GO" id="GO:0000287">
    <property type="term" value="F:magnesium ion binding"/>
    <property type="evidence" value="ECO:0007669"/>
    <property type="project" value="TreeGrafter"/>
</dbReference>
<dbReference type="SFLD" id="SFLDG01140">
    <property type="entry name" value="C2.B:_Phosphomannomutase_and_P"/>
    <property type="match status" value="1"/>
</dbReference>
<comment type="caution">
    <text evidence="1">The sequence shown here is derived from an EMBL/GenBank/DDBJ whole genome shotgun (WGS) entry which is preliminary data.</text>
</comment>
<dbReference type="NCBIfam" id="TIGR01484">
    <property type="entry name" value="HAD-SF-IIB"/>
    <property type="match status" value="1"/>
</dbReference>
<dbReference type="SFLD" id="SFLDG01144">
    <property type="entry name" value="C2.B.4:_PGP_Like"/>
    <property type="match status" value="1"/>
</dbReference>
<dbReference type="Gene3D" id="3.40.50.1000">
    <property type="entry name" value="HAD superfamily/HAD-like"/>
    <property type="match status" value="1"/>
</dbReference>
<sequence length="273" mass="30325">MIKLVAIDIDGTLLTSDHRLTQNVCEAIQLAKNSGVTIVLCTGRPLVGIAPYLEKLDLLDSTTIAITQNGALVQETQSKKVLNHLTLTVDQVKRIYQFSNNQKAQLTFFDELEMYHTVLTPSQLVVDDAKLLHTHLTYLDVDKLTPDTLVTKGMFLGDPTEIDTLIQELPASFKDDFYMVRSVPYNFEFLNKQASKGKALQSLAESLQLQVDEVMAIGDAENDRSMLEYAGHAVVMENGTEEMKALATFITKSNDEDGVAYAIHELILKKTGD</sequence>
<dbReference type="SFLD" id="SFLDS00003">
    <property type="entry name" value="Haloacid_Dehalogenase"/>
    <property type="match status" value="1"/>
</dbReference>
<dbReference type="PROSITE" id="PS01228">
    <property type="entry name" value="COF_1"/>
    <property type="match status" value="1"/>
</dbReference>
<evidence type="ECO:0000313" key="2">
    <source>
        <dbReference type="Proteomes" id="UP000051658"/>
    </source>
</evidence>
<gene>
    <name evidence="1" type="ORF">IV74_GL002067</name>
</gene>
<dbReference type="PATRIC" id="fig|1449336.4.peg.2104"/>
<dbReference type="PANTHER" id="PTHR10000">
    <property type="entry name" value="PHOSPHOSERINE PHOSPHATASE"/>
    <property type="match status" value="1"/>
</dbReference>
<evidence type="ECO:0000313" key="1">
    <source>
        <dbReference type="EMBL" id="KRN54484.1"/>
    </source>
</evidence>
<dbReference type="InterPro" id="IPR036412">
    <property type="entry name" value="HAD-like_sf"/>
</dbReference>
<dbReference type="AlphaFoldDB" id="A0A0R2HX49"/>
<dbReference type="EMBL" id="JQBS01000035">
    <property type="protein sequence ID" value="KRN54484.1"/>
    <property type="molecule type" value="Genomic_DNA"/>
</dbReference>
<dbReference type="RefSeq" id="WP_034569337.1">
    <property type="nucleotide sequence ID" value="NZ_JQBS01000035.1"/>
</dbReference>
<accession>A0A0R2HX49</accession>
<dbReference type="Proteomes" id="UP000051658">
    <property type="component" value="Unassembled WGS sequence"/>
</dbReference>
<dbReference type="Gene3D" id="3.30.1240.10">
    <property type="match status" value="1"/>
</dbReference>
<reference evidence="1 2" key="1">
    <citation type="journal article" date="2015" name="Genome Announc.">
        <title>Expanding the biotechnology potential of lactobacilli through comparative genomics of 213 strains and associated genera.</title>
        <authorList>
            <person name="Sun Z."/>
            <person name="Harris H.M."/>
            <person name="McCann A."/>
            <person name="Guo C."/>
            <person name="Argimon S."/>
            <person name="Zhang W."/>
            <person name="Yang X."/>
            <person name="Jeffery I.B."/>
            <person name="Cooney J.C."/>
            <person name="Kagawa T.F."/>
            <person name="Liu W."/>
            <person name="Song Y."/>
            <person name="Salvetti E."/>
            <person name="Wrobel A."/>
            <person name="Rasinkangas P."/>
            <person name="Parkhill J."/>
            <person name="Rea M.C."/>
            <person name="O'Sullivan O."/>
            <person name="Ritari J."/>
            <person name="Douillard F.P."/>
            <person name="Paul Ross R."/>
            <person name="Yang R."/>
            <person name="Briner A.E."/>
            <person name="Felis G.E."/>
            <person name="de Vos W.M."/>
            <person name="Barrangou R."/>
            <person name="Klaenhammer T.R."/>
            <person name="Caufield P.W."/>
            <person name="Cui Y."/>
            <person name="Zhang H."/>
            <person name="O'Toole P.W."/>
        </authorList>
    </citation>
    <scope>NUCLEOTIDE SEQUENCE [LARGE SCALE GENOMIC DNA]</scope>
    <source>
        <strain evidence="1 2">DSM 20623</strain>
    </source>
</reference>
<dbReference type="GO" id="GO:0005829">
    <property type="term" value="C:cytosol"/>
    <property type="evidence" value="ECO:0007669"/>
    <property type="project" value="TreeGrafter"/>
</dbReference>
<dbReference type="InterPro" id="IPR023214">
    <property type="entry name" value="HAD_sf"/>
</dbReference>
<dbReference type="InterPro" id="IPR006379">
    <property type="entry name" value="HAD-SF_hydro_IIB"/>
</dbReference>
<dbReference type="NCBIfam" id="TIGR00099">
    <property type="entry name" value="Cof-subfamily"/>
    <property type="match status" value="1"/>
</dbReference>
<name>A0A0R2HX49_CARDV</name>
<dbReference type="Pfam" id="PF08282">
    <property type="entry name" value="Hydrolase_3"/>
    <property type="match status" value="1"/>
</dbReference>
<dbReference type="CDD" id="cd07516">
    <property type="entry name" value="HAD_Pase"/>
    <property type="match status" value="1"/>
</dbReference>
<organism evidence="1 2">
    <name type="scientific">Carnobacterium divergens DSM 20623</name>
    <dbReference type="NCBI Taxonomy" id="1449336"/>
    <lineage>
        <taxon>Bacteria</taxon>
        <taxon>Bacillati</taxon>
        <taxon>Bacillota</taxon>
        <taxon>Bacilli</taxon>
        <taxon>Lactobacillales</taxon>
        <taxon>Carnobacteriaceae</taxon>
        <taxon>Carnobacterium</taxon>
    </lineage>
</organism>
<dbReference type="GeneID" id="89589059"/>
<dbReference type="PANTHER" id="PTHR10000:SF8">
    <property type="entry name" value="HAD SUPERFAMILY HYDROLASE-LIKE, TYPE 3"/>
    <property type="match status" value="1"/>
</dbReference>
<protein>
    <submittedName>
        <fullName evidence="1">HAD superfamily hydrolase</fullName>
    </submittedName>
</protein>
<dbReference type="eggNOG" id="COG0561">
    <property type="taxonomic scope" value="Bacteria"/>
</dbReference>